<sequence>MHPASSYRLRLLRDFIRLFVAPSLLLNLVLRLSGVQFGLLRILAYPIWITVCVHARTKYRDWAHARDAHRLGARTIPCVVGKWPGNLDIYLRLMKTGDETYLASVQLSLFEEYQATTLNLRLLWRDVIMTMDEKHIHFILATGFQHFWRGNLQKERMESFLGSGIFNRDDEAWKAHRALARPFFSRDRITDFELFERYTDRTLMLISSRCSADGPVEVQDLYARFTLDAASEFLFGQNLETLSGKLPIPGQTHLSAKGSVMDDDFGSFVRAFESAQERIMTRSRRGYFWPVYELFGRDPQLRHMEVIKGWVNPVFDHVMRNKAQMQKAGAKNSLDQSIFLEYLAEQTEDRKLIQDQLLNILLASRDTTSSLLTFITYFLAMHPDVAQKLRKEVLEYCGADGTPTFETIKSMRYMRAVINETLRVFPPVATNSRESRPQACLLPRPDCTLPADPRPLYFPASTPVIYLPILTHRNPALWGDDADKFDPDRWLDHRLSIFTSNPMIFTPFSAGPRICLGQNYALNEASYFLTRLIQKFDTFTLAPEAQPDGSVPPPEWKAAKGRQSIEKLWPSSALTSFVKGGLWVRFDKIE</sequence>
<dbReference type="PRINTS" id="PR00463">
    <property type="entry name" value="EP450I"/>
</dbReference>
<dbReference type="AlphaFoldDB" id="A0A165CLN6"/>
<dbReference type="PANTHER" id="PTHR24287">
    <property type="entry name" value="P450, PUTATIVE (EUROFUNG)-RELATED"/>
    <property type="match status" value="1"/>
</dbReference>
<keyword evidence="5 9" id="KW-0560">Oxidoreductase</keyword>
<evidence type="ECO:0000256" key="9">
    <source>
        <dbReference type="RuleBase" id="RU000461"/>
    </source>
</evidence>
<dbReference type="GeneID" id="63826681"/>
<dbReference type="GO" id="GO:0020037">
    <property type="term" value="F:heme binding"/>
    <property type="evidence" value="ECO:0007669"/>
    <property type="project" value="InterPro"/>
</dbReference>
<dbReference type="GO" id="GO:0005506">
    <property type="term" value="F:iron ion binding"/>
    <property type="evidence" value="ECO:0007669"/>
    <property type="project" value="InterPro"/>
</dbReference>
<dbReference type="GO" id="GO:0016705">
    <property type="term" value="F:oxidoreductase activity, acting on paired donors, with incorporation or reduction of molecular oxygen"/>
    <property type="evidence" value="ECO:0007669"/>
    <property type="project" value="InterPro"/>
</dbReference>
<organism evidence="10 11">
    <name type="scientific">Laetiporus sulphureus 93-53</name>
    <dbReference type="NCBI Taxonomy" id="1314785"/>
    <lineage>
        <taxon>Eukaryota</taxon>
        <taxon>Fungi</taxon>
        <taxon>Dikarya</taxon>
        <taxon>Basidiomycota</taxon>
        <taxon>Agaricomycotina</taxon>
        <taxon>Agaricomycetes</taxon>
        <taxon>Polyporales</taxon>
        <taxon>Laetiporus</taxon>
    </lineage>
</organism>
<evidence type="ECO:0000256" key="8">
    <source>
        <dbReference type="PIRSR" id="PIRSR602401-1"/>
    </source>
</evidence>
<reference evidence="10 11" key="1">
    <citation type="journal article" date="2016" name="Mol. Biol. Evol.">
        <title>Comparative Genomics of Early-Diverging Mushroom-Forming Fungi Provides Insights into the Origins of Lignocellulose Decay Capabilities.</title>
        <authorList>
            <person name="Nagy L.G."/>
            <person name="Riley R."/>
            <person name="Tritt A."/>
            <person name="Adam C."/>
            <person name="Daum C."/>
            <person name="Floudas D."/>
            <person name="Sun H."/>
            <person name="Yadav J.S."/>
            <person name="Pangilinan J."/>
            <person name="Larsson K.H."/>
            <person name="Matsuura K."/>
            <person name="Barry K."/>
            <person name="Labutti K."/>
            <person name="Kuo R."/>
            <person name="Ohm R.A."/>
            <person name="Bhattacharya S.S."/>
            <person name="Shirouzu T."/>
            <person name="Yoshinaga Y."/>
            <person name="Martin F.M."/>
            <person name="Grigoriev I.V."/>
            <person name="Hibbett D.S."/>
        </authorList>
    </citation>
    <scope>NUCLEOTIDE SEQUENCE [LARGE SCALE GENOMIC DNA]</scope>
    <source>
        <strain evidence="10 11">93-53</strain>
    </source>
</reference>
<dbReference type="InterPro" id="IPR002401">
    <property type="entry name" value="Cyt_P450_E_grp-I"/>
</dbReference>
<keyword evidence="11" id="KW-1185">Reference proteome</keyword>
<evidence type="ECO:0000313" key="10">
    <source>
        <dbReference type="EMBL" id="KZT03032.1"/>
    </source>
</evidence>
<keyword evidence="6 8" id="KW-0408">Iron</keyword>
<dbReference type="Proteomes" id="UP000076871">
    <property type="component" value="Unassembled WGS sequence"/>
</dbReference>
<evidence type="ECO:0000256" key="2">
    <source>
        <dbReference type="ARBA" id="ARBA00010617"/>
    </source>
</evidence>
<dbReference type="SUPFAM" id="SSF48264">
    <property type="entry name" value="Cytochrome P450"/>
    <property type="match status" value="1"/>
</dbReference>
<dbReference type="InterPro" id="IPR001128">
    <property type="entry name" value="Cyt_P450"/>
</dbReference>
<keyword evidence="4 8" id="KW-0479">Metal-binding</keyword>
<evidence type="ECO:0000256" key="7">
    <source>
        <dbReference type="ARBA" id="ARBA00023033"/>
    </source>
</evidence>
<dbReference type="PROSITE" id="PS00086">
    <property type="entry name" value="CYTOCHROME_P450"/>
    <property type="match status" value="1"/>
</dbReference>
<evidence type="ECO:0000256" key="3">
    <source>
        <dbReference type="ARBA" id="ARBA00022617"/>
    </source>
</evidence>
<comment type="cofactor">
    <cofactor evidence="1 8">
        <name>heme</name>
        <dbReference type="ChEBI" id="CHEBI:30413"/>
    </cofactor>
</comment>
<feature type="binding site" description="axial binding residue" evidence="8">
    <location>
        <position position="515"/>
    </location>
    <ligand>
        <name>heme</name>
        <dbReference type="ChEBI" id="CHEBI:30413"/>
    </ligand>
    <ligandPart>
        <name>Fe</name>
        <dbReference type="ChEBI" id="CHEBI:18248"/>
    </ligandPart>
</feature>
<evidence type="ECO:0000256" key="4">
    <source>
        <dbReference type="ARBA" id="ARBA00022723"/>
    </source>
</evidence>
<dbReference type="InterPro" id="IPR047146">
    <property type="entry name" value="Cyt_P450_E_CYP52_fungi"/>
</dbReference>
<dbReference type="InterPro" id="IPR017972">
    <property type="entry name" value="Cyt_P450_CS"/>
</dbReference>
<dbReference type="RefSeq" id="XP_040760772.1">
    <property type="nucleotide sequence ID" value="XM_040909652.1"/>
</dbReference>
<accession>A0A165CLN6</accession>
<dbReference type="PRINTS" id="PR00385">
    <property type="entry name" value="P450"/>
</dbReference>
<dbReference type="OrthoDB" id="1470350at2759"/>
<dbReference type="GO" id="GO:0004497">
    <property type="term" value="F:monooxygenase activity"/>
    <property type="evidence" value="ECO:0007669"/>
    <property type="project" value="UniProtKB-KW"/>
</dbReference>
<dbReference type="PANTHER" id="PTHR24287:SF1">
    <property type="entry name" value="P450, PUTATIVE (EUROFUNG)-RELATED"/>
    <property type="match status" value="1"/>
</dbReference>
<dbReference type="InterPro" id="IPR036396">
    <property type="entry name" value="Cyt_P450_sf"/>
</dbReference>
<protein>
    <submittedName>
        <fullName evidence="10">Cytochrome P450</fullName>
    </submittedName>
</protein>
<name>A0A165CLN6_9APHY</name>
<dbReference type="EMBL" id="KV427647">
    <property type="protein sequence ID" value="KZT03032.1"/>
    <property type="molecule type" value="Genomic_DNA"/>
</dbReference>
<gene>
    <name evidence="10" type="ORF">LAESUDRAFT_729541</name>
</gene>
<keyword evidence="3 8" id="KW-0349">Heme</keyword>
<evidence type="ECO:0000256" key="6">
    <source>
        <dbReference type="ARBA" id="ARBA00023004"/>
    </source>
</evidence>
<evidence type="ECO:0000256" key="5">
    <source>
        <dbReference type="ARBA" id="ARBA00023002"/>
    </source>
</evidence>
<dbReference type="Pfam" id="PF00067">
    <property type="entry name" value="p450"/>
    <property type="match status" value="1"/>
</dbReference>
<keyword evidence="7 9" id="KW-0503">Monooxygenase</keyword>
<evidence type="ECO:0000313" key="11">
    <source>
        <dbReference type="Proteomes" id="UP000076871"/>
    </source>
</evidence>
<dbReference type="STRING" id="1314785.A0A165CLN6"/>
<evidence type="ECO:0000256" key="1">
    <source>
        <dbReference type="ARBA" id="ARBA00001971"/>
    </source>
</evidence>
<comment type="similarity">
    <text evidence="2 9">Belongs to the cytochrome P450 family.</text>
</comment>
<proteinExistence type="inferred from homology"/>
<dbReference type="Gene3D" id="1.10.630.10">
    <property type="entry name" value="Cytochrome P450"/>
    <property type="match status" value="1"/>
</dbReference>
<dbReference type="InParanoid" id="A0A165CLN6"/>